<dbReference type="PANTHER" id="PTHR22891">
    <property type="entry name" value="EUKARYOTIC TRANSLATION INITIATION FACTOR 2C"/>
    <property type="match status" value="1"/>
</dbReference>
<proteinExistence type="predicted"/>
<reference evidence="2 3" key="1">
    <citation type="submission" date="2024-01" db="EMBL/GenBank/DDBJ databases">
        <title>The genomes of 5 underutilized Papilionoideae crops provide insights into root nodulation and disease resistanc.</title>
        <authorList>
            <person name="Jiang F."/>
        </authorList>
    </citation>
    <scope>NUCLEOTIDE SEQUENCE [LARGE SCALE GENOMIC DNA]</scope>
    <source>
        <strain evidence="2">JINMINGXINNONG_FW02</strain>
        <tissue evidence="2">Leaves</tissue>
    </source>
</reference>
<gene>
    <name evidence="2" type="ORF">VNO80_19308</name>
</gene>
<dbReference type="EMBL" id="JAYMYR010000007">
    <property type="protein sequence ID" value="KAK7353855.1"/>
    <property type="molecule type" value="Genomic_DNA"/>
</dbReference>
<dbReference type="AlphaFoldDB" id="A0AAN9QX75"/>
<protein>
    <submittedName>
        <fullName evidence="2">Uncharacterized protein</fullName>
    </submittedName>
</protein>
<dbReference type="Gene3D" id="3.40.50.2300">
    <property type="match status" value="1"/>
</dbReference>
<evidence type="ECO:0000256" key="1">
    <source>
        <dbReference type="SAM" id="MobiDB-lite"/>
    </source>
</evidence>
<name>A0AAN9QX75_PHACN</name>
<accession>A0AAN9QX75</accession>
<comment type="caution">
    <text evidence="2">The sequence shown here is derived from an EMBL/GenBank/DDBJ whole genome shotgun (WGS) entry which is preliminary data.</text>
</comment>
<evidence type="ECO:0000313" key="3">
    <source>
        <dbReference type="Proteomes" id="UP001374584"/>
    </source>
</evidence>
<dbReference type="Proteomes" id="UP001374584">
    <property type="component" value="Unassembled WGS sequence"/>
</dbReference>
<feature type="region of interest" description="Disordered" evidence="1">
    <location>
        <begin position="98"/>
        <end position="130"/>
    </location>
</feature>
<evidence type="ECO:0000313" key="2">
    <source>
        <dbReference type="EMBL" id="KAK7353855.1"/>
    </source>
</evidence>
<sequence length="234" mass="25775">MSSPGDAHMPRAPAMPACLAPWRCPHASRPGDARMPRAPAMPACLAPRRCPHASRPGDARMPRAPAMPACLAPRRCPHASRPGDARMPRAPAMPACLAPRRCPHASRPGDARMPRAPAMPDDTSPRLPEGSSFHYVTSKLKYHDTGREKDCLPQVGQWNMTNKKMVNRGTINNWFCINFSRSVQDSVARGFCYELAQMCCISGMDPEFDVFVLLDMLDALDLFPLVSSHFLCLV</sequence>
<organism evidence="2 3">
    <name type="scientific">Phaseolus coccineus</name>
    <name type="common">Scarlet runner bean</name>
    <name type="synonym">Phaseolus multiflorus</name>
    <dbReference type="NCBI Taxonomy" id="3886"/>
    <lineage>
        <taxon>Eukaryota</taxon>
        <taxon>Viridiplantae</taxon>
        <taxon>Streptophyta</taxon>
        <taxon>Embryophyta</taxon>
        <taxon>Tracheophyta</taxon>
        <taxon>Spermatophyta</taxon>
        <taxon>Magnoliopsida</taxon>
        <taxon>eudicotyledons</taxon>
        <taxon>Gunneridae</taxon>
        <taxon>Pentapetalae</taxon>
        <taxon>rosids</taxon>
        <taxon>fabids</taxon>
        <taxon>Fabales</taxon>
        <taxon>Fabaceae</taxon>
        <taxon>Papilionoideae</taxon>
        <taxon>50 kb inversion clade</taxon>
        <taxon>NPAAA clade</taxon>
        <taxon>indigoferoid/millettioid clade</taxon>
        <taxon>Phaseoleae</taxon>
        <taxon>Phaseolus</taxon>
    </lineage>
</organism>
<keyword evidence="3" id="KW-1185">Reference proteome</keyword>